<dbReference type="InterPro" id="IPR027918">
    <property type="entry name" value="HYLS1_C_dom"/>
</dbReference>
<sequence length="348" mass="40323">MESLDFSEEEIQQQLAALGYRNIPKQRLREFKRDLDQLIRHEKSKSHSSTDWTSPTSHSSSSRSPPALIKEKVQLNHIGLFNTSSEGQHREIFSSTFNEDDHGHCYDSYSRHTVAHRPARPSTAPNRLETEAGPSEIFHSVLDGSETTSPDREHQVHLKPVIKRKVLRKRQGRSQVCDESTHSEDSGTVSELEERLDRMWIGASRVHYDSDSEEIGSYTDRSSSVTEEEPPSAFQEYIKGMTRSHSESDIPPRPKSFIRPVFDHPHTRNLKKTDPVAKYFQYKQDWEMFKPPGEKSRKELHWAIRPRPQKTYIPNNYVVPTEKKRSALRWEIRHDLAHGIIPPKISFP</sequence>
<evidence type="ECO:0000256" key="4">
    <source>
        <dbReference type="ARBA" id="ARBA00022490"/>
    </source>
</evidence>
<protein>
    <submittedName>
        <fullName evidence="10">Si:dkey-23f9.4</fullName>
    </submittedName>
</protein>
<dbReference type="Proteomes" id="UP000694701">
    <property type="component" value="Unplaced"/>
</dbReference>
<keyword evidence="4" id="KW-0963">Cytoplasm</keyword>
<name>A0A8C2KI61_CYPCA</name>
<dbReference type="AlphaFoldDB" id="A0A8C2KI61"/>
<evidence type="ECO:0000259" key="9">
    <source>
        <dbReference type="Pfam" id="PF15311"/>
    </source>
</evidence>
<feature type="region of interest" description="Disordered" evidence="8">
    <location>
        <begin position="165"/>
        <end position="192"/>
    </location>
</feature>
<feature type="region of interest" description="Disordered" evidence="8">
    <location>
        <begin position="211"/>
        <end position="230"/>
    </location>
</feature>
<evidence type="ECO:0000313" key="10">
    <source>
        <dbReference type="Ensembl" id="ENSCCRP00020108042.1"/>
    </source>
</evidence>
<comment type="subcellular location">
    <subcellularLocation>
        <location evidence="2">Cell projection</location>
        <location evidence="2">Cilium</location>
    </subcellularLocation>
    <subcellularLocation>
        <location evidence="1">Cytoplasm</location>
        <location evidence="1">Cytoskeleton</location>
        <location evidence="1">Microtubule organizing center</location>
        <location evidence="1">Centrosome</location>
        <location evidence="1">Centriole</location>
    </subcellularLocation>
</comment>
<dbReference type="Ensembl" id="ENSCCRT00020118030.1">
    <property type="protein sequence ID" value="ENSCCRP00020108042.1"/>
    <property type="gene ID" value="ENSCCRG00020049255.1"/>
</dbReference>
<evidence type="ECO:0000256" key="6">
    <source>
        <dbReference type="ARBA" id="ARBA00023212"/>
    </source>
</evidence>
<dbReference type="GO" id="GO:0005814">
    <property type="term" value="C:centriole"/>
    <property type="evidence" value="ECO:0007669"/>
    <property type="project" value="UniProtKB-SubCell"/>
</dbReference>
<evidence type="ECO:0000256" key="7">
    <source>
        <dbReference type="ARBA" id="ARBA00023273"/>
    </source>
</evidence>
<dbReference type="GO" id="GO:0097730">
    <property type="term" value="C:non-motile cilium"/>
    <property type="evidence" value="ECO:0007669"/>
    <property type="project" value="TreeGrafter"/>
</dbReference>
<keyword evidence="7" id="KW-0966">Cell projection</keyword>
<keyword evidence="5" id="KW-0970">Cilium biogenesis/degradation</keyword>
<evidence type="ECO:0000256" key="2">
    <source>
        <dbReference type="ARBA" id="ARBA00004138"/>
    </source>
</evidence>
<evidence type="ECO:0000256" key="5">
    <source>
        <dbReference type="ARBA" id="ARBA00022794"/>
    </source>
</evidence>
<dbReference type="GO" id="GO:0060271">
    <property type="term" value="P:cilium assembly"/>
    <property type="evidence" value="ECO:0007669"/>
    <property type="project" value="TreeGrafter"/>
</dbReference>
<dbReference type="Pfam" id="PF15311">
    <property type="entry name" value="HYLS1_C"/>
    <property type="match status" value="1"/>
</dbReference>
<dbReference type="PANTHER" id="PTHR34174">
    <property type="entry name" value="HYDROLETHALUS SYNDROME PROTEIN 1"/>
    <property type="match status" value="1"/>
</dbReference>
<feature type="region of interest" description="Disordered" evidence="8">
    <location>
        <begin position="39"/>
        <end position="67"/>
    </location>
</feature>
<reference evidence="10" key="1">
    <citation type="submission" date="2025-08" db="UniProtKB">
        <authorList>
            <consortium name="Ensembl"/>
        </authorList>
    </citation>
    <scope>IDENTIFICATION</scope>
</reference>
<feature type="compositionally biased region" description="Low complexity" evidence="8">
    <location>
        <begin position="47"/>
        <end position="66"/>
    </location>
</feature>
<evidence type="ECO:0000313" key="11">
    <source>
        <dbReference type="Proteomes" id="UP000694701"/>
    </source>
</evidence>
<evidence type="ECO:0000256" key="3">
    <source>
        <dbReference type="ARBA" id="ARBA00010091"/>
    </source>
</evidence>
<keyword evidence="6" id="KW-0206">Cytoskeleton</keyword>
<dbReference type="PANTHER" id="PTHR34174:SF1">
    <property type="entry name" value="CENTRIOLAR AND CILIOGENESIS-ASSOCIATED PROTEIN HYLS1"/>
    <property type="match status" value="1"/>
</dbReference>
<comment type="similarity">
    <text evidence="3">Belongs to the HYLS1 family.</text>
</comment>
<feature type="domain" description="Centriolar and ciliogenesis-associated protein HYLS1 C-terminal" evidence="9">
    <location>
        <begin position="258"/>
        <end position="337"/>
    </location>
</feature>
<dbReference type="InterPro" id="IPR052319">
    <property type="entry name" value="Centriolar_ciliogenesis_assoc"/>
</dbReference>
<proteinExistence type="inferred from homology"/>
<organism evidence="10 11">
    <name type="scientific">Cyprinus carpio</name>
    <name type="common">Common carp</name>
    <dbReference type="NCBI Taxonomy" id="7962"/>
    <lineage>
        <taxon>Eukaryota</taxon>
        <taxon>Metazoa</taxon>
        <taxon>Chordata</taxon>
        <taxon>Craniata</taxon>
        <taxon>Vertebrata</taxon>
        <taxon>Euteleostomi</taxon>
        <taxon>Actinopterygii</taxon>
        <taxon>Neopterygii</taxon>
        <taxon>Teleostei</taxon>
        <taxon>Ostariophysi</taxon>
        <taxon>Cypriniformes</taxon>
        <taxon>Cyprinidae</taxon>
        <taxon>Cyprininae</taxon>
        <taxon>Cyprinus</taxon>
    </lineage>
</organism>
<accession>A0A8C2KI61</accession>
<evidence type="ECO:0000256" key="1">
    <source>
        <dbReference type="ARBA" id="ARBA00004114"/>
    </source>
</evidence>
<evidence type="ECO:0000256" key="8">
    <source>
        <dbReference type="SAM" id="MobiDB-lite"/>
    </source>
</evidence>